<evidence type="ECO:0000256" key="1">
    <source>
        <dbReference type="SAM" id="SignalP"/>
    </source>
</evidence>
<protein>
    <submittedName>
        <fullName evidence="3">Uncharacterized protein</fullName>
    </submittedName>
</protein>
<proteinExistence type="predicted"/>
<name>A0A914CHK1_9BILA</name>
<reference evidence="3" key="1">
    <citation type="submission" date="2022-11" db="UniProtKB">
        <authorList>
            <consortium name="WormBaseParasite"/>
        </authorList>
    </citation>
    <scope>IDENTIFICATION</scope>
</reference>
<keyword evidence="2" id="KW-1185">Reference proteome</keyword>
<dbReference type="AlphaFoldDB" id="A0A914CHK1"/>
<accession>A0A914CHK1</accession>
<keyword evidence="1" id="KW-0732">Signal</keyword>
<dbReference type="WBParaSite" id="ACRNAN_scaffold10944.g9772.t1">
    <property type="protein sequence ID" value="ACRNAN_scaffold10944.g9772.t1"/>
    <property type="gene ID" value="ACRNAN_scaffold10944.g9772"/>
</dbReference>
<feature type="chain" id="PRO_5036857966" evidence="1">
    <location>
        <begin position="21"/>
        <end position="83"/>
    </location>
</feature>
<feature type="signal peptide" evidence="1">
    <location>
        <begin position="1"/>
        <end position="20"/>
    </location>
</feature>
<sequence length="83" mass="9200">MKSFVNSIVLFFLAMSIIEAIPVPRDAILAHIRQRRMDTWGMGNDMASSSFSLPSFGFPSGISGASRFNSNYPNFAYNNNIFG</sequence>
<dbReference type="Proteomes" id="UP000887540">
    <property type="component" value="Unplaced"/>
</dbReference>
<evidence type="ECO:0000313" key="2">
    <source>
        <dbReference type="Proteomes" id="UP000887540"/>
    </source>
</evidence>
<organism evidence="2 3">
    <name type="scientific">Acrobeloides nanus</name>
    <dbReference type="NCBI Taxonomy" id="290746"/>
    <lineage>
        <taxon>Eukaryota</taxon>
        <taxon>Metazoa</taxon>
        <taxon>Ecdysozoa</taxon>
        <taxon>Nematoda</taxon>
        <taxon>Chromadorea</taxon>
        <taxon>Rhabditida</taxon>
        <taxon>Tylenchina</taxon>
        <taxon>Cephalobomorpha</taxon>
        <taxon>Cephaloboidea</taxon>
        <taxon>Cephalobidae</taxon>
        <taxon>Acrobeloides</taxon>
    </lineage>
</organism>
<evidence type="ECO:0000313" key="3">
    <source>
        <dbReference type="WBParaSite" id="ACRNAN_scaffold10944.g9772.t1"/>
    </source>
</evidence>